<dbReference type="InterPro" id="IPR006944">
    <property type="entry name" value="Phage/GTA_portal"/>
</dbReference>
<keyword evidence="3" id="KW-1185">Reference proteome</keyword>
<reference evidence="3" key="1">
    <citation type="journal article" date="2019" name="Int. J. Syst. Evol. Microbiol.">
        <title>The Global Catalogue of Microorganisms (GCM) 10K type strain sequencing project: providing services to taxonomists for standard genome sequencing and annotation.</title>
        <authorList>
            <consortium name="The Broad Institute Genomics Platform"/>
            <consortium name="The Broad Institute Genome Sequencing Center for Infectious Disease"/>
            <person name="Wu L."/>
            <person name="Ma J."/>
        </authorList>
    </citation>
    <scope>NUCLEOTIDE SEQUENCE [LARGE SCALE GENOMIC DNA]</scope>
    <source>
        <strain evidence="3">CCUG 57508</strain>
    </source>
</reference>
<gene>
    <name evidence="2" type="ORF">ACFQ2V_11965</name>
</gene>
<organism evidence="2 3">
    <name type="scientific">Terrabacter terrigena</name>
    <dbReference type="NCBI Taxonomy" id="574718"/>
    <lineage>
        <taxon>Bacteria</taxon>
        <taxon>Bacillati</taxon>
        <taxon>Actinomycetota</taxon>
        <taxon>Actinomycetes</taxon>
        <taxon>Micrococcales</taxon>
        <taxon>Intrasporangiaceae</taxon>
        <taxon>Terrabacter</taxon>
    </lineage>
</organism>
<accession>A0ABW3N033</accession>
<feature type="compositionally biased region" description="Polar residues" evidence="1">
    <location>
        <begin position="409"/>
        <end position="421"/>
    </location>
</feature>
<dbReference type="EMBL" id="JBHTKH010000007">
    <property type="protein sequence ID" value="MFD1055024.1"/>
    <property type="molecule type" value="Genomic_DNA"/>
</dbReference>
<dbReference type="RefSeq" id="WP_386052928.1">
    <property type="nucleotide sequence ID" value="NZ_JBHTKH010000007.1"/>
</dbReference>
<evidence type="ECO:0000313" key="2">
    <source>
        <dbReference type="EMBL" id="MFD1055024.1"/>
    </source>
</evidence>
<sequence>MGFWDSILRRDQVAVFSPRVEYIGGNEELADHYGIASSFDHATPASLWRTQPHLRTVVSFLARNVAQLGLQFFERVDETDRRRDRTSLVARTLAFPDGTMTGYDLIYALVGDVCLYDRAFWFVAESTATPTGWMIRRLPPSWVSVEESDLFTVKKWRISQGNQSIVVDASQILAFTGYSPTDPKKGSPTIESLRTTLQEQVEASKYRAQVWKRGGRVSSVLQRPANAPKWSDPAREAFREDWYAKYTGRGPKAGGTPILEDGMTLQRVDFNAQEQQFVEAAKLSLVTVASAFHVNPTMIGQNDGANYSNVREFRRMLYGDTLGPLLAQIEARVNTFLLPMLGVDAERFYGEFNIAEKLQGSFEEQAAAMQSATGAPWMLRSEARARMNLPAVPGADELVVPLNVLSGGQASPTDSGSQNRNAGKAPALKGRAPATYVTKHEQVLQAFFKRQAAAVRSRLGAKADDDWWDEERWDGELASDLYKLAVATSQQVAAATLKRLGVSPDEYDVDRTLAFLDAVSKSRAANINATTRKQIEAALEDDDPMDAVSGVFDVAKSSRSTQIAITAVTACSGFASSEAAKQVAGDAATKTWIAGANARPSHASMSGETVPLSENFSNGLAWPGDAGDADEVAGCNCELEINIP</sequence>
<evidence type="ECO:0000313" key="3">
    <source>
        <dbReference type="Proteomes" id="UP001597046"/>
    </source>
</evidence>
<dbReference type="NCBIfam" id="TIGR01537">
    <property type="entry name" value="portal_HK97"/>
    <property type="match status" value="1"/>
</dbReference>
<dbReference type="Proteomes" id="UP001597046">
    <property type="component" value="Unassembled WGS sequence"/>
</dbReference>
<evidence type="ECO:0000256" key="1">
    <source>
        <dbReference type="SAM" id="MobiDB-lite"/>
    </source>
</evidence>
<comment type="caution">
    <text evidence="2">The sequence shown here is derived from an EMBL/GenBank/DDBJ whole genome shotgun (WGS) entry which is preliminary data.</text>
</comment>
<feature type="region of interest" description="Disordered" evidence="1">
    <location>
        <begin position="409"/>
        <end position="430"/>
    </location>
</feature>
<protein>
    <submittedName>
        <fullName evidence="2">Phage portal protein</fullName>
    </submittedName>
</protein>
<name>A0ABW3N033_9MICO</name>
<proteinExistence type="predicted"/>
<dbReference type="Pfam" id="PF04860">
    <property type="entry name" value="Phage_portal"/>
    <property type="match status" value="1"/>
</dbReference>
<dbReference type="InterPro" id="IPR006427">
    <property type="entry name" value="Portal_HK97"/>
</dbReference>